<name>A0ABR8UMH1_9GAMM</name>
<gene>
    <name evidence="3" type="ORF">H9645_13455</name>
</gene>
<accession>A0ABR8UMH1</accession>
<evidence type="ECO:0000313" key="3">
    <source>
        <dbReference type="EMBL" id="MBD7989040.1"/>
    </source>
</evidence>
<sequence length="156" mass="17134">MNVDMINKTRRAESGAVLYVALIMLILLALIGIVAMQVAGQQERMSANYQASQLAFQRAEGTARAQETSLKDEVLALRLPATSLPPTDCTTVHDAAGWTNTTAYVRRLDLCFSWGGMDYPSDESERTDQIYQVTAFAKDRPLLSSSEAVVDTVFIP</sequence>
<feature type="domain" description="Type 4 fimbrial biogenesis protein PilX N-terminal" evidence="2">
    <location>
        <begin position="14"/>
        <end position="61"/>
    </location>
</feature>
<dbReference type="EMBL" id="JACSQJ010000009">
    <property type="protein sequence ID" value="MBD7989040.1"/>
    <property type="molecule type" value="Genomic_DNA"/>
</dbReference>
<keyword evidence="1" id="KW-0812">Transmembrane</keyword>
<evidence type="ECO:0000259" key="2">
    <source>
        <dbReference type="Pfam" id="PF14341"/>
    </source>
</evidence>
<dbReference type="Proteomes" id="UP000647183">
    <property type="component" value="Unassembled WGS sequence"/>
</dbReference>
<feature type="transmembrane region" description="Helical" evidence="1">
    <location>
        <begin position="16"/>
        <end position="36"/>
    </location>
</feature>
<comment type="caution">
    <text evidence="3">The sequence shown here is derived from an EMBL/GenBank/DDBJ whole genome shotgun (WGS) entry which is preliminary data.</text>
</comment>
<protein>
    <submittedName>
        <fullName evidence="3">Protein PilX</fullName>
    </submittedName>
</protein>
<keyword evidence="1" id="KW-1133">Transmembrane helix</keyword>
<dbReference type="Pfam" id="PF14341">
    <property type="entry name" value="PilX_N"/>
    <property type="match status" value="1"/>
</dbReference>
<evidence type="ECO:0000256" key="1">
    <source>
        <dbReference type="SAM" id="Phobius"/>
    </source>
</evidence>
<evidence type="ECO:0000313" key="4">
    <source>
        <dbReference type="Proteomes" id="UP000647183"/>
    </source>
</evidence>
<proteinExistence type="predicted"/>
<keyword evidence="1" id="KW-0472">Membrane</keyword>
<dbReference type="InterPro" id="IPR025746">
    <property type="entry name" value="PilX_N_dom"/>
</dbReference>
<reference evidence="3 4" key="1">
    <citation type="submission" date="2020-08" db="EMBL/GenBank/DDBJ databases">
        <title>A Genomic Blueprint of the Chicken Gut Microbiome.</title>
        <authorList>
            <person name="Gilroy R."/>
            <person name="Ravi A."/>
            <person name="Getino M."/>
            <person name="Pursley I."/>
            <person name="Horton D.L."/>
            <person name="Alikhan N.-F."/>
            <person name="Baker D."/>
            <person name="Gharbi K."/>
            <person name="Hall N."/>
            <person name="Watson M."/>
            <person name="Adriaenssens E.M."/>
            <person name="Foster-Nyarko E."/>
            <person name="Jarju S."/>
            <person name="Secka A."/>
            <person name="Antonio M."/>
            <person name="Oren A."/>
            <person name="Chaudhuri R."/>
            <person name="La Ragione R.M."/>
            <person name="Hildebrand F."/>
            <person name="Pallen M.J."/>
        </authorList>
    </citation>
    <scope>NUCLEOTIDE SEQUENCE [LARGE SCALE GENOMIC DNA]</scope>
    <source>
        <strain evidence="3 4">Sa2BVA3</strain>
    </source>
</reference>
<keyword evidence="4" id="KW-1185">Reference proteome</keyword>
<organism evidence="3 4">
    <name type="scientific">Luteimonas colneyensis</name>
    <dbReference type="NCBI Taxonomy" id="2762230"/>
    <lineage>
        <taxon>Bacteria</taxon>
        <taxon>Pseudomonadati</taxon>
        <taxon>Pseudomonadota</taxon>
        <taxon>Gammaproteobacteria</taxon>
        <taxon>Lysobacterales</taxon>
        <taxon>Lysobacteraceae</taxon>
        <taxon>Luteimonas</taxon>
    </lineage>
</organism>